<keyword evidence="1" id="KW-0805">Transcription regulation</keyword>
<dbReference type="RefSeq" id="WP_100306685.1">
    <property type="nucleotide sequence ID" value="NZ_PGET01000001.1"/>
</dbReference>
<dbReference type="Proteomes" id="UP000231092">
    <property type="component" value="Unassembled WGS sequence"/>
</dbReference>
<accession>A0A2M8ZAG3</accession>
<dbReference type="GO" id="GO:0003677">
    <property type="term" value="F:DNA binding"/>
    <property type="evidence" value="ECO:0007669"/>
    <property type="project" value="UniProtKB-KW"/>
</dbReference>
<dbReference type="PROSITE" id="PS50995">
    <property type="entry name" value="HTH_MARR_2"/>
    <property type="match status" value="1"/>
</dbReference>
<dbReference type="PRINTS" id="PR00598">
    <property type="entry name" value="HTHMARR"/>
</dbReference>
<dbReference type="Pfam" id="PF01047">
    <property type="entry name" value="MarR"/>
    <property type="match status" value="1"/>
</dbReference>
<dbReference type="AlphaFoldDB" id="A0A2M8ZAG3"/>
<evidence type="ECO:0000256" key="1">
    <source>
        <dbReference type="ARBA" id="ARBA00023015"/>
    </source>
</evidence>
<evidence type="ECO:0000256" key="3">
    <source>
        <dbReference type="ARBA" id="ARBA00023163"/>
    </source>
</evidence>
<dbReference type="PROSITE" id="PS01117">
    <property type="entry name" value="HTH_MARR_1"/>
    <property type="match status" value="1"/>
</dbReference>
<keyword evidence="3" id="KW-0804">Transcription</keyword>
<protein>
    <submittedName>
        <fullName evidence="5">DNA-binding MarR family transcriptional regulator</fullName>
    </submittedName>
</protein>
<dbReference type="Gene3D" id="1.10.10.10">
    <property type="entry name" value="Winged helix-like DNA-binding domain superfamily/Winged helix DNA-binding domain"/>
    <property type="match status" value="1"/>
</dbReference>
<evidence type="ECO:0000313" key="5">
    <source>
        <dbReference type="EMBL" id="PJJ30428.1"/>
    </source>
</evidence>
<reference evidence="5 6" key="1">
    <citation type="submission" date="2017-11" db="EMBL/GenBank/DDBJ databases">
        <title>Understudied soil microbes with underappreciated capabilities: Untangling the Clostridium saccharolyticum group.</title>
        <authorList>
            <person name="Leschine S."/>
        </authorList>
    </citation>
    <scope>NUCLEOTIDE SEQUENCE [LARGE SCALE GENOMIC DNA]</scope>
    <source>
        <strain evidence="5 6">18A</strain>
    </source>
</reference>
<dbReference type="SUPFAM" id="SSF46785">
    <property type="entry name" value="Winged helix' DNA-binding domain"/>
    <property type="match status" value="1"/>
</dbReference>
<organism evidence="5 6">
    <name type="scientific">[Clostridium] celerecrescens 18A</name>
    <dbReference type="NCBI Taxonomy" id="1286362"/>
    <lineage>
        <taxon>Bacteria</taxon>
        <taxon>Bacillati</taxon>
        <taxon>Bacillota</taxon>
        <taxon>Clostridia</taxon>
        <taxon>Lachnospirales</taxon>
        <taxon>Lachnospiraceae</taxon>
        <taxon>Lacrimispora</taxon>
    </lineage>
</organism>
<comment type="caution">
    <text evidence="5">The sequence shown here is derived from an EMBL/GenBank/DDBJ whole genome shotgun (WGS) entry which is preliminary data.</text>
</comment>
<dbReference type="InterPro" id="IPR000835">
    <property type="entry name" value="HTH_MarR-typ"/>
</dbReference>
<dbReference type="PANTHER" id="PTHR42756:SF1">
    <property type="entry name" value="TRANSCRIPTIONAL REPRESSOR OF EMRAB OPERON"/>
    <property type="match status" value="1"/>
</dbReference>
<name>A0A2M8ZAG3_9FIRM</name>
<dbReference type="InterPro" id="IPR036390">
    <property type="entry name" value="WH_DNA-bd_sf"/>
</dbReference>
<evidence type="ECO:0000313" key="6">
    <source>
        <dbReference type="Proteomes" id="UP000231092"/>
    </source>
</evidence>
<dbReference type="InterPro" id="IPR023187">
    <property type="entry name" value="Tscrpt_reg_MarR-type_CS"/>
</dbReference>
<proteinExistence type="predicted"/>
<gene>
    <name evidence="5" type="ORF">H171_4033</name>
</gene>
<evidence type="ECO:0000256" key="2">
    <source>
        <dbReference type="ARBA" id="ARBA00023125"/>
    </source>
</evidence>
<keyword evidence="2 5" id="KW-0238">DNA-binding</keyword>
<dbReference type="OrthoDB" id="9808725at2"/>
<dbReference type="GO" id="GO:0003700">
    <property type="term" value="F:DNA-binding transcription factor activity"/>
    <property type="evidence" value="ECO:0007669"/>
    <property type="project" value="InterPro"/>
</dbReference>
<evidence type="ECO:0000259" key="4">
    <source>
        <dbReference type="PROSITE" id="PS50995"/>
    </source>
</evidence>
<dbReference type="EMBL" id="PGET01000001">
    <property type="protein sequence ID" value="PJJ30428.1"/>
    <property type="molecule type" value="Genomic_DNA"/>
</dbReference>
<dbReference type="PANTHER" id="PTHR42756">
    <property type="entry name" value="TRANSCRIPTIONAL REGULATOR, MARR"/>
    <property type="match status" value="1"/>
</dbReference>
<sequence>MTFHYLLMANQAIYQRRLMEVLKDTELTTGQPKVLDYLRDHDGATQKEIAAACYIEAATITSVLNGMEAKGLIERKRLNGNRRSFHVFMTGKGQKLEQRVHEIFLKLEEETFEGISQEKREEFLELFSKIHRNMIPSE</sequence>
<feature type="domain" description="HTH marR-type" evidence="4">
    <location>
        <begin position="1"/>
        <end position="132"/>
    </location>
</feature>
<dbReference type="InterPro" id="IPR036388">
    <property type="entry name" value="WH-like_DNA-bd_sf"/>
</dbReference>
<dbReference type="SMART" id="SM00347">
    <property type="entry name" value="HTH_MARR"/>
    <property type="match status" value="1"/>
</dbReference>